<protein>
    <recommendedName>
        <fullName evidence="4">HTH gntR-type domain-containing protein</fullName>
    </recommendedName>
</protein>
<sequence length="232" mass="25544">MACQAGEPLDMEPGPQGAKRHLAAEIAAAIRTGAYRPGEWLRQVDLEEAFRAKRFDVRTALSELALKGAVTHVANRGYRVSVPDIKTIRELLAIRVLLEVEAAALALPHIGSRELEQIRARQLSFEDAIVNGDIVAQANSNAAFHDALYCFAPNNALVKLVTEMRDRSRQWPIALWPSHAALKRSADDHREILGALEARDERALTDAIRRHITGSAANYPTDANSNSDDSRP</sequence>
<dbReference type="Gene3D" id="1.10.10.10">
    <property type="entry name" value="Winged helix-like DNA-binding domain superfamily/Winged helix DNA-binding domain"/>
    <property type="match status" value="1"/>
</dbReference>
<evidence type="ECO:0000256" key="2">
    <source>
        <dbReference type="ARBA" id="ARBA00023125"/>
    </source>
</evidence>
<dbReference type="Pfam" id="PF07729">
    <property type="entry name" value="FCD"/>
    <property type="match status" value="1"/>
</dbReference>
<dbReference type="PANTHER" id="PTHR43537">
    <property type="entry name" value="TRANSCRIPTIONAL REGULATOR, GNTR FAMILY"/>
    <property type="match status" value="1"/>
</dbReference>
<dbReference type="Gene3D" id="1.20.120.530">
    <property type="entry name" value="GntR ligand-binding domain-like"/>
    <property type="match status" value="1"/>
</dbReference>
<evidence type="ECO:0000256" key="3">
    <source>
        <dbReference type="ARBA" id="ARBA00023163"/>
    </source>
</evidence>
<keyword evidence="2" id="KW-0238">DNA-binding</keyword>
<dbReference type="AlphaFoldDB" id="A0A6J4KN16"/>
<name>A0A6J4KN16_9HYPH</name>
<keyword evidence="1" id="KW-0805">Transcription regulation</keyword>
<accession>A0A6J4KN16</accession>
<reference evidence="5" key="1">
    <citation type="submission" date="2020-02" db="EMBL/GenBank/DDBJ databases">
        <authorList>
            <person name="Meier V. D."/>
        </authorList>
    </citation>
    <scope>NUCLEOTIDE SEQUENCE</scope>
    <source>
        <strain evidence="5">AVDCRST_MAG90</strain>
    </source>
</reference>
<dbReference type="SMART" id="SM00895">
    <property type="entry name" value="FCD"/>
    <property type="match status" value="1"/>
</dbReference>
<gene>
    <name evidence="5" type="ORF">AVDCRST_MAG90-217</name>
</gene>
<dbReference type="InterPro" id="IPR036390">
    <property type="entry name" value="WH_DNA-bd_sf"/>
</dbReference>
<keyword evidence="3" id="KW-0804">Transcription</keyword>
<evidence type="ECO:0000256" key="1">
    <source>
        <dbReference type="ARBA" id="ARBA00023015"/>
    </source>
</evidence>
<dbReference type="GO" id="GO:0003700">
    <property type="term" value="F:DNA-binding transcription factor activity"/>
    <property type="evidence" value="ECO:0007669"/>
    <property type="project" value="InterPro"/>
</dbReference>
<dbReference type="InterPro" id="IPR036388">
    <property type="entry name" value="WH-like_DNA-bd_sf"/>
</dbReference>
<dbReference type="InterPro" id="IPR011711">
    <property type="entry name" value="GntR_C"/>
</dbReference>
<dbReference type="InterPro" id="IPR000524">
    <property type="entry name" value="Tscrpt_reg_HTH_GntR"/>
</dbReference>
<dbReference type="Pfam" id="PF00392">
    <property type="entry name" value="GntR"/>
    <property type="match status" value="1"/>
</dbReference>
<dbReference type="SUPFAM" id="SSF48008">
    <property type="entry name" value="GntR ligand-binding domain-like"/>
    <property type="match status" value="1"/>
</dbReference>
<dbReference type="PANTHER" id="PTHR43537:SF24">
    <property type="entry name" value="GLUCONATE OPERON TRANSCRIPTIONAL REPRESSOR"/>
    <property type="match status" value="1"/>
</dbReference>
<organism evidence="5">
    <name type="scientific">uncultured Microvirga sp</name>
    <dbReference type="NCBI Taxonomy" id="412392"/>
    <lineage>
        <taxon>Bacteria</taxon>
        <taxon>Pseudomonadati</taxon>
        <taxon>Pseudomonadota</taxon>
        <taxon>Alphaproteobacteria</taxon>
        <taxon>Hyphomicrobiales</taxon>
        <taxon>Methylobacteriaceae</taxon>
        <taxon>Microvirga</taxon>
        <taxon>environmental samples</taxon>
    </lineage>
</organism>
<evidence type="ECO:0000313" key="5">
    <source>
        <dbReference type="EMBL" id="CAA9307635.1"/>
    </source>
</evidence>
<dbReference type="SUPFAM" id="SSF46785">
    <property type="entry name" value="Winged helix' DNA-binding domain"/>
    <property type="match status" value="1"/>
</dbReference>
<evidence type="ECO:0000259" key="4">
    <source>
        <dbReference type="PROSITE" id="PS50949"/>
    </source>
</evidence>
<dbReference type="InterPro" id="IPR008920">
    <property type="entry name" value="TF_FadR/GntR_C"/>
</dbReference>
<proteinExistence type="predicted"/>
<dbReference type="PROSITE" id="PS50949">
    <property type="entry name" value="HTH_GNTR"/>
    <property type="match status" value="1"/>
</dbReference>
<dbReference type="GO" id="GO:0003677">
    <property type="term" value="F:DNA binding"/>
    <property type="evidence" value="ECO:0007669"/>
    <property type="project" value="UniProtKB-KW"/>
</dbReference>
<dbReference type="EMBL" id="CADCUC010000045">
    <property type="protein sequence ID" value="CAA9307635.1"/>
    <property type="molecule type" value="Genomic_DNA"/>
</dbReference>
<feature type="domain" description="HTH gntR-type" evidence="4">
    <location>
        <begin position="16"/>
        <end position="83"/>
    </location>
</feature>